<gene>
    <name evidence="2" type="ORF">RS030_101662</name>
</gene>
<dbReference type="InterPro" id="IPR040025">
    <property type="entry name" value="Znf622/Rei1/Reh1"/>
</dbReference>
<name>A0AAV9Y2P4_9CRYT</name>
<feature type="domain" description="C2H2-type" evidence="1">
    <location>
        <begin position="153"/>
        <end position="175"/>
    </location>
</feature>
<dbReference type="GO" id="GO:0030687">
    <property type="term" value="C:preribosome, large subunit precursor"/>
    <property type="evidence" value="ECO:0007669"/>
    <property type="project" value="TreeGrafter"/>
</dbReference>
<evidence type="ECO:0000313" key="2">
    <source>
        <dbReference type="EMBL" id="KAK6591206.1"/>
    </source>
</evidence>
<reference evidence="2 3" key="1">
    <citation type="submission" date="2023-10" db="EMBL/GenBank/DDBJ databases">
        <title>Comparative genomics analysis reveals potential genetic determinants of host preference in Cryptosporidium xiaoi.</title>
        <authorList>
            <person name="Xiao L."/>
            <person name="Li J."/>
        </authorList>
    </citation>
    <scope>NUCLEOTIDE SEQUENCE [LARGE SCALE GENOMIC DNA]</scope>
    <source>
        <strain evidence="2 3">52996</strain>
    </source>
</reference>
<protein>
    <recommendedName>
        <fullName evidence="1">C2H2-type domain-containing protein</fullName>
    </recommendedName>
</protein>
<dbReference type="SMART" id="SM00355">
    <property type="entry name" value="ZnF_C2H2"/>
    <property type="match status" value="2"/>
</dbReference>
<dbReference type="PROSITE" id="PS00028">
    <property type="entry name" value="ZINC_FINGER_C2H2_1"/>
    <property type="match status" value="2"/>
</dbReference>
<organism evidence="2 3">
    <name type="scientific">Cryptosporidium xiaoi</name>
    <dbReference type="NCBI Taxonomy" id="659607"/>
    <lineage>
        <taxon>Eukaryota</taxon>
        <taxon>Sar</taxon>
        <taxon>Alveolata</taxon>
        <taxon>Apicomplexa</taxon>
        <taxon>Conoidasida</taxon>
        <taxon>Coccidia</taxon>
        <taxon>Eucoccidiorida</taxon>
        <taxon>Eimeriorina</taxon>
        <taxon>Cryptosporidiidae</taxon>
        <taxon>Cryptosporidium</taxon>
    </lineage>
</organism>
<comment type="caution">
    <text evidence="2">The sequence shown here is derived from an EMBL/GenBank/DDBJ whole genome shotgun (WGS) entry which is preliminary data.</text>
</comment>
<accession>A0AAV9Y2P4</accession>
<keyword evidence="3" id="KW-1185">Reference proteome</keyword>
<dbReference type="PANTHER" id="PTHR13182:SF8">
    <property type="entry name" value="CYTOPLASMIC 60S SUBUNIT BIOGENESIS FACTOR ZNF622"/>
    <property type="match status" value="1"/>
</dbReference>
<evidence type="ECO:0000313" key="3">
    <source>
        <dbReference type="Proteomes" id="UP001311799"/>
    </source>
</evidence>
<dbReference type="InterPro" id="IPR041661">
    <property type="entry name" value="ZN622/Rei1/Reh1_Znf-C2H2"/>
</dbReference>
<feature type="domain" description="C2H2-type" evidence="1">
    <location>
        <begin position="8"/>
        <end position="30"/>
    </location>
</feature>
<dbReference type="InterPro" id="IPR013087">
    <property type="entry name" value="Znf_C2H2_type"/>
</dbReference>
<dbReference type="EMBL" id="JAWDEY010000001">
    <property type="protein sequence ID" value="KAK6591206.1"/>
    <property type="molecule type" value="Genomic_DNA"/>
</dbReference>
<dbReference type="Pfam" id="PF12756">
    <property type="entry name" value="zf-C2H2_2"/>
    <property type="match status" value="1"/>
</dbReference>
<dbReference type="Proteomes" id="UP001311799">
    <property type="component" value="Unassembled WGS sequence"/>
</dbReference>
<dbReference type="AlphaFoldDB" id="A0AAV9Y2P4"/>
<sequence>MQNETILCTVCGFIIKDKTLLKEHYKADWHIYNQKRKLANKEPVTEEVFKRKLELLNTTKCTVEKGNSHIKCRNQTDYPITNKKCDKQVKIIQELPYKPTYCYFDNTIHNTMQECLEYMRIKYSFIIPDKEYVSDFQGLVVYLGEKVFEGHICLYCDKIFSSLMAVRDHMITLGHTMMGTHLEIQKEEIEQFYNYSSSYKELIPYFRKMSINSEQNIQFLLENNKNSSRVKDESKNNVEDEWEYIDEDEDEDGNGLFIDDILNAYNLKKPEITEFGDLRLPNGKEVVHRNMAYIYKQRIHRDDNYQLSLKKSEAINKKVNIMSNKNSNINLPGVKYLNKVHMKQNFLLSKKIKTNKLKTGVNNNKLQKFFVRQDIIW</sequence>
<proteinExistence type="predicted"/>
<dbReference type="PANTHER" id="PTHR13182">
    <property type="entry name" value="ZINC FINGER PROTEIN 622"/>
    <property type="match status" value="1"/>
</dbReference>
<evidence type="ECO:0000259" key="1">
    <source>
        <dbReference type="PROSITE" id="PS00028"/>
    </source>
</evidence>
<dbReference type="GO" id="GO:0042273">
    <property type="term" value="P:ribosomal large subunit biogenesis"/>
    <property type="evidence" value="ECO:0007669"/>
    <property type="project" value="TreeGrafter"/>
</dbReference>